<feature type="transmembrane region" description="Helical" evidence="1">
    <location>
        <begin position="106"/>
        <end position="125"/>
    </location>
</feature>
<name>A0AAX0M754_VIBPH</name>
<accession>A0AAX0M754</accession>
<proteinExistence type="predicted"/>
<dbReference type="Proteomes" id="UP000191946">
    <property type="component" value="Unassembled WGS sequence"/>
</dbReference>
<reference evidence="2 3" key="1">
    <citation type="submission" date="2015-08" db="EMBL/GenBank/DDBJ databases">
        <title>Draft Genome Sequences of Vibrio parahaemolyticus Strains.</title>
        <authorList>
            <person name="Gonzalez-Escalona N."/>
            <person name="DePaola A."/>
        </authorList>
    </citation>
    <scope>NUCLEOTIDE SEQUENCE [LARGE SCALE GENOMIC DNA]</scope>
    <source>
        <strain evidence="2 3">CFSAN001621</strain>
    </source>
</reference>
<organism evidence="2 3">
    <name type="scientific">Vibrio parahaemolyticus</name>
    <dbReference type="NCBI Taxonomy" id="670"/>
    <lineage>
        <taxon>Bacteria</taxon>
        <taxon>Pseudomonadati</taxon>
        <taxon>Pseudomonadota</taxon>
        <taxon>Gammaproteobacteria</taxon>
        <taxon>Vibrionales</taxon>
        <taxon>Vibrionaceae</taxon>
        <taxon>Vibrio</taxon>
    </lineage>
</organism>
<feature type="transmembrane region" description="Helical" evidence="1">
    <location>
        <begin position="75"/>
        <end position="94"/>
    </location>
</feature>
<keyword evidence="1" id="KW-0812">Transmembrane</keyword>
<keyword evidence="1" id="KW-0472">Membrane</keyword>
<sequence length="144" mass="16520">MAWLPSFIVWALIEWQANEFGEVIFNSCIISTTTYREMESAKMKKCELEKTNVKRPSTLSVNEQIPVSKLSKGKYVAMLILPVIAMATVVYFVFDASMESYIKTQIFLLSGFFVLLMLQLVLSWYKADMDGVKRCQDDMDSEES</sequence>
<keyword evidence="1" id="KW-1133">Transmembrane helix</keyword>
<keyword evidence="3" id="KW-1185">Reference proteome</keyword>
<evidence type="ECO:0000313" key="3">
    <source>
        <dbReference type="Proteomes" id="UP000191946"/>
    </source>
</evidence>
<dbReference type="EMBL" id="LHQV01000019">
    <property type="protein sequence ID" value="OQJ97629.1"/>
    <property type="molecule type" value="Genomic_DNA"/>
</dbReference>
<protein>
    <submittedName>
        <fullName evidence="2">Uncharacterized protein</fullName>
    </submittedName>
</protein>
<gene>
    <name evidence="2" type="ORF">AKG60_19040</name>
</gene>
<comment type="caution">
    <text evidence="2">The sequence shown here is derived from an EMBL/GenBank/DDBJ whole genome shotgun (WGS) entry which is preliminary data.</text>
</comment>
<dbReference type="AlphaFoldDB" id="A0AAX0M754"/>
<evidence type="ECO:0000256" key="1">
    <source>
        <dbReference type="SAM" id="Phobius"/>
    </source>
</evidence>
<evidence type="ECO:0000313" key="2">
    <source>
        <dbReference type="EMBL" id="OQJ97629.1"/>
    </source>
</evidence>
<dbReference type="RefSeq" id="WP_366534470.1">
    <property type="nucleotide sequence ID" value="NZ_LHQV01000019.1"/>
</dbReference>